<evidence type="ECO:0000313" key="4">
    <source>
        <dbReference type="EMBL" id="CAH9102528.1"/>
    </source>
</evidence>
<dbReference type="InterPro" id="IPR011051">
    <property type="entry name" value="RmlC_Cupin_sf"/>
</dbReference>
<dbReference type="AlphaFoldDB" id="A0A9P0ZIG6"/>
<accession>A0A9P0ZIG6</accession>
<dbReference type="OrthoDB" id="2017432at2759"/>
<keyword evidence="2" id="KW-0812">Transmembrane</keyword>
<keyword evidence="2" id="KW-1133">Transmembrane helix</keyword>
<feature type="compositionally biased region" description="Polar residues" evidence="1">
    <location>
        <begin position="9"/>
        <end position="23"/>
    </location>
</feature>
<dbReference type="Gene3D" id="2.60.120.10">
    <property type="entry name" value="Jelly Rolls"/>
    <property type="match status" value="1"/>
</dbReference>
<sequence length="232" mass="25446">MANPRRTPFSVSGNNHQLPVSSTQAPPALVNSFSSFLKKPHAFPFLLSFFLLLTWVSLRFQRSSDHLRPRELGPGSKGHRHGSSSEYRFANLLRFSASSPLIAKDKRGWMFNPISMALDSAIPGGATSCASIHVGEIKPGGLRGNHRHHTCNETFVIWGAQTLFRLENNAVEGHYAEVIVGGDEVAVAVSPSGTAHALVNVDPSRTTFFIGCQDSIVNYTDSRTDFNIWNNL</sequence>
<dbReference type="Pfam" id="PF14667">
    <property type="entry name" value="Polysacc_synt_C"/>
    <property type="match status" value="1"/>
</dbReference>
<evidence type="ECO:0000259" key="3">
    <source>
        <dbReference type="Pfam" id="PF14667"/>
    </source>
</evidence>
<dbReference type="SUPFAM" id="SSF51182">
    <property type="entry name" value="RmlC-like cupins"/>
    <property type="match status" value="1"/>
</dbReference>
<dbReference type="PANTHER" id="PTHR37742">
    <property type="entry name" value="OS01G0810200 PROTEIN"/>
    <property type="match status" value="1"/>
</dbReference>
<dbReference type="EMBL" id="CAMAPE010000041">
    <property type="protein sequence ID" value="CAH9102528.1"/>
    <property type="molecule type" value="Genomic_DNA"/>
</dbReference>
<organism evidence="4 5">
    <name type="scientific">Cuscuta europaea</name>
    <name type="common">European dodder</name>
    <dbReference type="NCBI Taxonomy" id="41803"/>
    <lineage>
        <taxon>Eukaryota</taxon>
        <taxon>Viridiplantae</taxon>
        <taxon>Streptophyta</taxon>
        <taxon>Embryophyta</taxon>
        <taxon>Tracheophyta</taxon>
        <taxon>Spermatophyta</taxon>
        <taxon>Magnoliopsida</taxon>
        <taxon>eudicotyledons</taxon>
        <taxon>Gunneridae</taxon>
        <taxon>Pentapetalae</taxon>
        <taxon>asterids</taxon>
        <taxon>lamiids</taxon>
        <taxon>Solanales</taxon>
        <taxon>Convolvulaceae</taxon>
        <taxon>Cuscuteae</taxon>
        <taxon>Cuscuta</taxon>
        <taxon>Cuscuta subgen. Cuscuta</taxon>
    </lineage>
</organism>
<comment type="caution">
    <text evidence="4">The sequence shown here is derived from an EMBL/GenBank/DDBJ whole genome shotgun (WGS) entry which is preliminary data.</text>
</comment>
<dbReference type="Proteomes" id="UP001152484">
    <property type="component" value="Unassembled WGS sequence"/>
</dbReference>
<evidence type="ECO:0000256" key="2">
    <source>
        <dbReference type="SAM" id="Phobius"/>
    </source>
</evidence>
<reference evidence="4" key="1">
    <citation type="submission" date="2022-07" db="EMBL/GenBank/DDBJ databases">
        <authorList>
            <person name="Macas J."/>
            <person name="Novak P."/>
            <person name="Neumann P."/>
        </authorList>
    </citation>
    <scope>NUCLEOTIDE SEQUENCE</scope>
</reference>
<dbReference type="InterPro" id="IPR014710">
    <property type="entry name" value="RmlC-like_jellyroll"/>
</dbReference>
<keyword evidence="5" id="KW-1185">Reference proteome</keyword>
<keyword evidence="2" id="KW-0472">Membrane</keyword>
<feature type="domain" description="Capsular polysaccharide assembling protein CapF C-terminal" evidence="3">
    <location>
        <begin position="129"/>
        <end position="207"/>
    </location>
</feature>
<name>A0A9P0ZIG6_CUSEU</name>
<protein>
    <recommendedName>
        <fullName evidence="3">Capsular polysaccharide assembling protein CapF C-terminal domain-containing protein</fullName>
    </recommendedName>
</protein>
<dbReference type="InterPro" id="IPR029303">
    <property type="entry name" value="CapF_C"/>
</dbReference>
<gene>
    <name evidence="4" type="ORF">CEURO_LOCUS15807</name>
</gene>
<feature type="transmembrane region" description="Helical" evidence="2">
    <location>
        <begin position="42"/>
        <end position="60"/>
    </location>
</feature>
<dbReference type="PANTHER" id="PTHR37742:SF1">
    <property type="entry name" value="OS01G0810200 PROTEIN"/>
    <property type="match status" value="1"/>
</dbReference>
<evidence type="ECO:0000313" key="5">
    <source>
        <dbReference type="Proteomes" id="UP001152484"/>
    </source>
</evidence>
<evidence type="ECO:0000256" key="1">
    <source>
        <dbReference type="SAM" id="MobiDB-lite"/>
    </source>
</evidence>
<feature type="region of interest" description="Disordered" evidence="1">
    <location>
        <begin position="1"/>
        <end position="23"/>
    </location>
</feature>
<dbReference type="GO" id="GO:0005802">
    <property type="term" value="C:trans-Golgi network"/>
    <property type="evidence" value="ECO:0007669"/>
    <property type="project" value="TreeGrafter"/>
</dbReference>
<dbReference type="GO" id="GO:0005768">
    <property type="term" value="C:endosome"/>
    <property type="evidence" value="ECO:0007669"/>
    <property type="project" value="TreeGrafter"/>
</dbReference>
<proteinExistence type="predicted"/>